<dbReference type="OrthoDB" id="7779104at2"/>
<protein>
    <submittedName>
        <fullName evidence="2">Uncharacterized protein</fullName>
    </submittedName>
</protein>
<sequence>MAIRRIFTTRRGRLICVLGLLGAAGAYALSGTDACQAKAQESAVLPAVHPVVGETPLPDQIRLIDNPGRVGLGPGHPGSRFAIVAGHLVRIDAVTGRIQSILRPLPHLPD</sequence>
<dbReference type="AlphaFoldDB" id="A0A4Z1CK65"/>
<feature type="chain" id="PRO_5021441809" evidence="1">
    <location>
        <begin position="29"/>
        <end position="110"/>
    </location>
</feature>
<keyword evidence="1" id="KW-0732">Signal</keyword>
<feature type="signal peptide" evidence="1">
    <location>
        <begin position="1"/>
        <end position="28"/>
    </location>
</feature>
<organism evidence="2 3">
    <name type="scientific">Paracoccus liaowanqingii</name>
    <dbReference type="NCBI Taxonomy" id="2560053"/>
    <lineage>
        <taxon>Bacteria</taxon>
        <taxon>Pseudomonadati</taxon>
        <taxon>Pseudomonadota</taxon>
        <taxon>Alphaproteobacteria</taxon>
        <taxon>Rhodobacterales</taxon>
        <taxon>Paracoccaceae</taxon>
        <taxon>Paracoccus</taxon>
    </lineage>
</organism>
<name>A0A4Z1CK65_9RHOB</name>
<gene>
    <name evidence="2" type="ORF">E4L95_19120</name>
</gene>
<keyword evidence="3" id="KW-1185">Reference proteome</keyword>
<evidence type="ECO:0000256" key="1">
    <source>
        <dbReference type="SAM" id="SignalP"/>
    </source>
</evidence>
<proteinExistence type="predicted"/>
<evidence type="ECO:0000313" key="2">
    <source>
        <dbReference type="EMBL" id="TGN47727.1"/>
    </source>
</evidence>
<comment type="caution">
    <text evidence="2">The sequence shown here is derived from an EMBL/GenBank/DDBJ whole genome shotgun (WGS) entry which is preliminary data.</text>
</comment>
<reference evidence="2 3" key="1">
    <citation type="submission" date="2019-03" db="EMBL/GenBank/DDBJ databases">
        <authorList>
            <person name="Li J."/>
        </authorList>
    </citation>
    <scope>NUCLEOTIDE SEQUENCE [LARGE SCALE GENOMIC DNA]</scope>
    <source>
        <strain evidence="2 3">3058</strain>
    </source>
</reference>
<dbReference type="RefSeq" id="WP_135818927.1">
    <property type="nucleotide sequence ID" value="NZ_SRPG01000285.1"/>
</dbReference>
<evidence type="ECO:0000313" key="3">
    <source>
        <dbReference type="Proteomes" id="UP000297972"/>
    </source>
</evidence>
<dbReference type="EMBL" id="SRPG01000285">
    <property type="protein sequence ID" value="TGN47727.1"/>
    <property type="molecule type" value="Genomic_DNA"/>
</dbReference>
<accession>A0A4Z1CK65</accession>
<dbReference type="Proteomes" id="UP000297972">
    <property type="component" value="Unassembled WGS sequence"/>
</dbReference>